<dbReference type="Gene3D" id="3.40.1190.20">
    <property type="match status" value="1"/>
</dbReference>
<dbReference type="EMBL" id="JABURY010000016">
    <property type="protein sequence ID" value="MBC9131162.1"/>
    <property type="molecule type" value="Genomic_DNA"/>
</dbReference>
<evidence type="ECO:0000256" key="6">
    <source>
        <dbReference type="ARBA" id="ARBA00047745"/>
    </source>
</evidence>
<dbReference type="InterPro" id="IPR029056">
    <property type="entry name" value="Ribokinase-like"/>
</dbReference>
<feature type="domain" description="Carbohydrate kinase PfkB" evidence="9">
    <location>
        <begin position="14"/>
        <end position="296"/>
    </location>
</feature>
<name>A0ABR7QY77_9GAMM</name>
<evidence type="ECO:0000313" key="11">
    <source>
        <dbReference type="Proteomes" id="UP000651208"/>
    </source>
</evidence>
<evidence type="ECO:0000256" key="5">
    <source>
        <dbReference type="ARBA" id="ARBA00022840"/>
    </source>
</evidence>
<dbReference type="NCBIfam" id="TIGR03828">
    <property type="entry name" value="pfkB"/>
    <property type="match status" value="1"/>
</dbReference>
<accession>A0ABR7QY77</accession>
<dbReference type="PANTHER" id="PTHR46566:SF5">
    <property type="entry name" value="1-PHOSPHOFRUCTOKINASE"/>
    <property type="match status" value="1"/>
</dbReference>
<dbReference type="PANTHER" id="PTHR46566">
    <property type="entry name" value="1-PHOSPHOFRUCTOKINASE-RELATED"/>
    <property type="match status" value="1"/>
</dbReference>
<comment type="catalytic activity">
    <reaction evidence="6 8">
        <text>beta-D-fructose 1-phosphate + ATP = beta-D-fructose 1,6-bisphosphate + ADP + H(+)</text>
        <dbReference type="Rhea" id="RHEA:14213"/>
        <dbReference type="ChEBI" id="CHEBI:15378"/>
        <dbReference type="ChEBI" id="CHEBI:30616"/>
        <dbReference type="ChEBI" id="CHEBI:32966"/>
        <dbReference type="ChEBI" id="CHEBI:138881"/>
        <dbReference type="ChEBI" id="CHEBI:456216"/>
        <dbReference type="EC" id="2.7.1.56"/>
    </reaction>
</comment>
<keyword evidence="5 8" id="KW-0067">ATP-binding</keyword>
<comment type="function">
    <text evidence="8">Catalyzes the ATP-dependent phosphorylation of fructose-l-phosphate to fructose-l,6-bisphosphate.</text>
</comment>
<keyword evidence="3 8" id="KW-0547">Nucleotide-binding</keyword>
<sequence>MSHRIVTFTLNPAYDLIGYCQNIELGDVNLVSTNDFLPAGKGINVAKVLCDLEHKVTASGFLGDLNREAFSHLFSQLGIEDKFSAIAGRTRINVKLTEESGSVTDLNFSGFTVDNNQWQSFAEQSLSFLSDAEIVVISGSLPKGIDLTAFSNWIAKIKTICPKVIFDSSRDALAAGLKAKPWLIKPNDKELEMLVGYSLSSIDEIKKAAFDLVSRGIENVIVSLGSKGALWVSKQEAWIAKPPKCKVTSTVGAGDTMVAGIVHGLLSNYSIKQTLIFACAVSALSVSQAGVGISDKTKLNEMIEQIEIIAG</sequence>
<organism evidence="10 11">
    <name type="scientific">Frischella japonica</name>
    <dbReference type="NCBI Taxonomy" id="2741544"/>
    <lineage>
        <taxon>Bacteria</taxon>
        <taxon>Pseudomonadati</taxon>
        <taxon>Pseudomonadota</taxon>
        <taxon>Gammaproteobacteria</taxon>
        <taxon>Orbales</taxon>
        <taxon>Orbaceae</taxon>
        <taxon>Frischella</taxon>
    </lineage>
</organism>
<dbReference type="InterPro" id="IPR011611">
    <property type="entry name" value="PfkB_dom"/>
</dbReference>
<dbReference type="SUPFAM" id="SSF53613">
    <property type="entry name" value="Ribokinase-like"/>
    <property type="match status" value="1"/>
</dbReference>
<comment type="caution">
    <text evidence="10">The sequence shown here is derived from an EMBL/GenBank/DDBJ whole genome shotgun (WGS) entry which is preliminary data.</text>
</comment>
<keyword evidence="4 8" id="KW-0418">Kinase</keyword>
<evidence type="ECO:0000256" key="3">
    <source>
        <dbReference type="ARBA" id="ARBA00022741"/>
    </source>
</evidence>
<evidence type="ECO:0000256" key="8">
    <source>
        <dbReference type="RuleBase" id="RU369061"/>
    </source>
</evidence>
<protein>
    <recommendedName>
        <fullName evidence="7">Phosphofructokinase</fullName>
    </recommendedName>
</protein>
<reference evidence="10 11" key="1">
    <citation type="submission" date="2020-06" db="EMBL/GenBank/DDBJ databases">
        <title>Frischella cerana isolated from Apis cerana gut homogenate.</title>
        <authorList>
            <person name="Wolter L.A."/>
            <person name="Suenami S."/>
            <person name="Miyazaki R."/>
        </authorList>
    </citation>
    <scope>NUCLEOTIDE SEQUENCE [LARGE SCALE GENOMIC DNA]</scope>
    <source>
        <strain evidence="10 11">Ac13</strain>
    </source>
</reference>
<keyword evidence="11" id="KW-1185">Reference proteome</keyword>
<evidence type="ECO:0000256" key="1">
    <source>
        <dbReference type="ARBA" id="ARBA00010688"/>
    </source>
</evidence>
<dbReference type="PROSITE" id="PS00584">
    <property type="entry name" value="PFKB_KINASES_2"/>
    <property type="match status" value="1"/>
</dbReference>
<gene>
    <name evidence="10" type="primary">fruK</name>
    <name evidence="10" type="ORF">FcAc13_07550</name>
</gene>
<dbReference type="GO" id="GO:0008662">
    <property type="term" value="F:1-phosphofructokinase activity"/>
    <property type="evidence" value="ECO:0007669"/>
    <property type="project" value="UniProtKB-EC"/>
</dbReference>
<dbReference type="NCBIfam" id="NF007068">
    <property type="entry name" value="PRK09513.1"/>
    <property type="match status" value="1"/>
</dbReference>
<dbReference type="InterPro" id="IPR022463">
    <property type="entry name" value="1-PFruKinase"/>
</dbReference>
<dbReference type="NCBIfam" id="TIGR03168">
    <property type="entry name" value="1-PFK"/>
    <property type="match status" value="1"/>
</dbReference>
<dbReference type="InterPro" id="IPR017583">
    <property type="entry name" value="Tagatose/fructose_Pkinase"/>
</dbReference>
<proteinExistence type="inferred from homology"/>
<evidence type="ECO:0000256" key="7">
    <source>
        <dbReference type="PIRNR" id="PIRNR000535"/>
    </source>
</evidence>
<evidence type="ECO:0000256" key="2">
    <source>
        <dbReference type="ARBA" id="ARBA00022679"/>
    </source>
</evidence>
<dbReference type="Pfam" id="PF00294">
    <property type="entry name" value="PfkB"/>
    <property type="match status" value="1"/>
</dbReference>
<evidence type="ECO:0000313" key="10">
    <source>
        <dbReference type="EMBL" id="MBC9131162.1"/>
    </source>
</evidence>
<evidence type="ECO:0000256" key="4">
    <source>
        <dbReference type="ARBA" id="ARBA00022777"/>
    </source>
</evidence>
<dbReference type="CDD" id="cd01164">
    <property type="entry name" value="FruK_PfkB_like"/>
    <property type="match status" value="1"/>
</dbReference>
<dbReference type="InterPro" id="IPR002173">
    <property type="entry name" value="Carboh/pur_kinase_PfkB_CS"/>
</dbReference>
<evidence type="ECO:0000259" key="9">
    <source>
        <dbReference type="Pfam" id="PF00294"/>
    </source>
</evidence>
<dbReference type="PIRSF" id="PIRSF000535">
    <property type="entry name" value="1PFK/6PFK/LacC"/>
    <property type="match status" value="1"/>
</dbReference>
<dbReference type="RefSeq" id="WP_187755601.1">
    <property type="nucleotide sequence ID" value="NZ_JABURY010000016.1"/>
</dbReference>
<comment type="similarity">
    <text evidence="1 7 8">Belongs to the carbohydrate kinase PfkB family.</text>
</comment>
<dbReference type="Proteomes" id="UP000651208">
    <property type="component" value="Unassembled WGS sequence"/>
</dbReference>
<keyword evidence="2 7" id="KW-0808">Transferase</keyword>